<protein>
    <recommendedName>
        <fullName evidence="2">Fungal-type protein kinase domain-containing protein</fullName>
    </recommendedName>
</protein>
<accession>A0ABQ8V1Z2</accession>
<feature type="region of interest" description="Disordered" evidence="1">
    <location>
        <begin position="361"/>
        <end position="392"/>
    </location>
</feature>
<dbReference type="PANTHER" id="PTHR38248:SF2">
    <property type="entry name" value="FUNK1 11"/>
    <property type="match status" value="1"/>
</dbReference>
<comment type="caution">
    <text evidence="3">The sequence shown here is derived from an EMBL/GenBank/DDBJ whole genome shotgun (WGS) entry which is preliminary data.</text>
</comment>
<evidence type="ECO:0000313" key="3">
    <source>
        <dbReference type="EMBL" id="KAJ4469644.1"/>
    </source>
</evidence>
<dbReference type="InterPro" id="IPR040976">
    <property type="entry name" value="Pkinase_fungal"/>
</dbReference>
<organism evidence="3 4">
    <name type="scientific">Lentinula lateritia</name>
    <dbReference type="NCBI Taxonomy" id="40482"/>
    <lineage>
        <taxon>Eukaryota</taxon>
        <taxon>Fungi</taxon>
        <taxon>Dikarya</taxon>
        <taxon>Basidiomycota</taxon>
        <taxon>Agaricomycotina</taxon>
        <taxon>Agaricomycetes</taxon>
        <taxon>Agaricomycetidae</taxon>
        <taxon>Agaricales</taxon>
        <taxon>Marasmiineae</taxon>
        <taxon>Omphalotaceae</taxon>
        <taxon>Lentinula</taxon>
    </lineage>
</organism>
<evidence type="ECO:0000259" key="2">
    <source>
        <dbReference type="Pfam" id="PF17667"/>
    </source>
</evidence>
<dbReference type="Proteomes" id="UP001150217">
    <property type="component" value="Unassembled WGS sequence"/>
</dbReference>
<name>A0ABQ8V1Z2_9AGAR</name>
<proteinExistence type="predicted"/>
<keyword evidence="4" id="KW-1185">Reference proteome</keyword>
<evidence type="ECO:0000256" key="1">
    <source>
        <dbReference type="SAM" id="MobiDB-lite"/>
    </source>
</evidence>
<evidence type="ECO:0000313" key="4">
    <source>
        <dbReference type="Proteomes" id="UP001150217"/>
    </source>
</evidence>
<dbReference type="Pfam" id="PF17667">
    <property type="entry name" value="Pkinase_fungal"/>
    <property type="match status" value="1"/>
</dbReference>
<dbReference type="EMBL" id="JANVFT010000095">
    <property type="protein sequence ID" value="KAJ4469644.1"/>
    <property type="molecule type" value="Genomic_DNA"/>
</dbReference>
<sequence length="820" mass="91619">MHEGHTPPTSHQTDLKKVMRAELGDQTWQFPLDRIARMLSAKKRNAPLDDKVIDHLGNYTCVSDSPGFMKKLKNAVMKLGPRLKDIQWPSGPDERTFYTPLAQFLNACVSVCKEELTDDDRYTKGPFHDLEFIVYDKETQDSVDGASPVKPDLVGGKKFMAFADSDDCKVKSARLYWNPPDKNTSPILLPVEVKDNWIELVCQAATYARCLFSTSPLRQYSLVLGYNHKESTFRFLIFHRGGLSASLPLDLHDEDSHKSLLHVFLSLLSCSHARDAGIAAWCNERQFKLPVDNSDKPDYVVANVDEILHDGNCCRGRANRVMGISYGVPKDVSTSPLPMATTPLFPVTQLRRSARIANAEAKKVEAPVNSKKSSRNQVDSRTRSETKVSTIPDPSTLAITPIAVYGPTRVLEDVKQEPMILVKPLNPCRDETSHGFIKAAWPKLDLGSGCSSIPEAQMLNVCGDKFGTSQHHYSFPANHSHGIPTSNHIFLPTETELKKGVAEFHWNLFYPRQKHSTPSPEYRSLWIHVGKLIGTSLVSSPTPLVLFTAILHAMLGWLAICQEALQHRDVSVGNVLRMENPVEMPSFKFKSDIADLMGTLSLSETLPFTVTDQIARLKSSLAELKVNTRCSGFIIDGDMAIDWKTYFDANHDGTRSGTPEFMSDRLRRSLRLPRAYVQSTVDDLASFYYVGQWAAVFNPSHQSDLLEELRNDIAGSVTSRESASSRTINLSPKLFSDRQDYGLFLLCCKPTLAAWKNSITSLDERFQEAMQELIARSDGKIDPDTHRSLFLSFAYHGVADFAQILERNGASLASYDKLAS</sequence>
<gene>
    <name evidence="3" type="ORF">C8R41DRAFT_925094</name>
</gene>
<feature type="domain" description="Fungal-type protein kinase" evidence="2">
    <location>
        <begin position="510"/>
        <end position="693"/>
    </location>
</feature>
<dbReference type="PANTHER" id="PTHR38248">
    <property type="entry name" value="FUNK1 6"/>
    <property type="match status" value="1"/>
</dbReference>
<reference evidence="3" key="1">
    <citation type="submission" date="2022-08" db="EMBL/GenBank/DDBJ databases">
        <title>A Global Phylogenomic Analysis of the Shiitake Genus Lentinula.</title>
        <authorList>
            <consortium name="DOE Joint Genome Institute"/>
            <person name="Sierra-Patev S."/>
            <person name="Min B."/>
            <person name="Naranjo-Ortiz M."/>
            <person name="Looney B."/>
            <person name="Konkel Z."/>
            <person name="Slot J.C."/>
            <person name="Sakamoto Y."/>
            <person name="Steenwyk J.L."/>
            <person name="Rokas A."/>
            <person name="Carro J."/>
            <person name="Camarero S."/>
            <person name="Ferreira P."/>
            <person name="Molpeceres G."/>
            <person name="Ruiz-Duenas F.J."/>
            <person name="Serrano A."/>
            <person name="Henrissat B."/>
            <person name="Drula E."/>
            <person name="Hughes K.W."/>
            <person name="Mata J.L."/>
            <person name="Ishikawa N.K."/>
            <person name="Vargas-Isla R."/>
            <person name="Ushijima S."/>
            <person name="Smith C.A."/>
            <person name="Ahrendt S."/>
            <person name="Andreopoulos W."/>
            <person name="He G."/>
            <person name="Labutti K."/>
            <person name="Lipzen A."/>
            <person name="Ng V."/>
            <person name="Riley R."/>
            <person name="Sandor L."/>
            <person name="Barry K."/>
            <person name="Martinez A.T."/>
            <person name="Xiao Y."/>
            <person name="Gibbons J.G."/>
            <person name="Terashima K."/>
            <person name="Grigoriev I.V."/>
            <person name="Hibbett D.S."/>
        </authorList>
    </citation>
    <scope>NUCLEOTIDE SEQUENCE</scope>
    <source>
        <strain evidence="3">RHP3577 ss4</strain>
    </source>
</reference>